<feature type="compositionally biased region" description="Acidic residues" evidence="2">
    <location>
        <begin position="1117"/>
        <end position="1128"/>
    </location>
</feature>
<feature type="transmembrane region" description="Helical" evidence="3">
    <location>
        <begin position="545"/>
        <end position="564"/>
    </location>
</feature>
<keyword evidence="3" id="KW-0812">Transmembrane</keyword>
<comment type="caution">
    <text evidence="4">The sequence shown here is derived from an EMBL/GenBank/DDBJ whole genome shotgun (WGS) entry which is preliminary data.</text>
</comment>
<dbReference type="GO" id="GO:0016323">
    <property type="term" value="C:basolateral plasma membrane"/>
    <property type="evidence" value="ECO:0007669"/>
    <property type="project" value="TreeGrafter"/>
</dbReference>
<dbReference type="EMBL" id="LIAE01010396">
    <property type="protein sequence ID" value="PAV61894.1"/>
    <property type="molecule type" value="Genomic_DNA"/>
</dbReference>
<feature type="transmembrane region" description="Helical" evidence="3">
    <location>
        <begin position="468"/>
        <end position="490"/>
    </location>
</feature>
<feature type="region of interest" description="Disordered" evidence="2">
    <location>
        <begin position="1097"/>
        <end position="1128"/>
    </location>
</feature>
<keyword evidence="5" id="KW-1185">Reference proteome</keyword>
<evidence type="ECO:0000313" key="4">
    <source>
        <dbReference type="EMBL" id="PAV61894.1"/>
    </source>
</evidence>
<dbReference type="Pfam" id="PF03137">
    <property type="entry name" value="OATP"/>
    <property type="match status" value="1"/>
</dbReference>
<feature type="transmembrane region" description="Helical" evidence="3">
    <location>
        <begin position="269"/>
        <end position="295"/>
    </location>
</feature>
<evidence type="ECO:0000256" key="1">
    <source>
        <dbReference type="ARBA" id="ARBA00023157"/>
    </source>
</evidence>
<dbReference type="GO" id="GO:0015347">
    <property type="term" value="F:sodium-independent organic anion transmembrane transporter activity"/>
    <property type="evidence" value="ECO:0007669"/>
    <property type="project" value="TreeGrafter"/>
</dbReference>
<sequence length="1128" mass="126271">MEVGLPYVTLIGNAIVITISHRKRKSVNTSVGHIGENNQIWCRNRRYKQKAIILNAFTISALMAAASTGSLITYTFSEGVVNRLGGSIISPYHILTVAHGFLKMTMSSFGGEAPCSAIVYRKISEIRESRIVAYGGRCIRGHTTYLPNHKECKKADVKYAKLPVDADDILCATSTNTRDYFAPRTCHGDSGAGMEQRDSEGRATLVAITSFGTRGCPANMLGRFTKVVNYLDTICEITGVCKNEEASGSQSECAWDQQGQGRDSVEVQLFFIVFGLVYFLESIGGFYMTSAVVYIEKQFQIPSRLSGTMVSAGDFAYIPLVIFTSYFGGKGNRARWIGVGSMLIAVANFLIASSNFLFPVEKFHINESYIPNTLSYEVDRYLRDNVTDLRLKEQWFATMIRAVDKRNAINGSYIGSEEDDLYLKYQYYCNYFKERMPVCKEIESRIAQEFPITAIEISSREDTSMGPFMMIFCGLLVLGVGRTMPFSLGLPLIDDNVKKNNLPLYFAMMFFCKILGPVLGLLIGAQLNKVYYNFNPPPGLSPIDPMWIGCWWLGFLVFGALLFFPSLGLALFPSDSFDAGNAPEDEELVQQNGTGAPAKKKSKGRLNLVDRHIKKDESGKGYMPETFGEKVYEFASTVKNLFKNPIFVGAMCGRIVDVLAFKGFFVFIGKYLEIQFGFPQFQIQRYLAGTGIGGFACGVMIGSISMKKFRLQGRKAATWVACCSLMAALLSFTNGLVGCKSVIGTIADQGMRNNYTYTSCRQDCKCDAMPMYPVCNREGQVFYSPCQAGCPITGANFSIFSEDKKQEQLTFTDCFCSNSTYSDVSRKYCKIEKCEKNFKWFFVFQSIGAVFGGLSVVPGMLIVLRAVPPEHRSISLGFNGFLVSLLDIWVIYWAKGLKLLDDEEKVDEKTDDSMPMSSRGQAIDIYDAIAEIPANLTEEMPKGVLEKYLEIGHMMLNTSLSKRDRLKEFETKIKEAVKMFPEHANLTDEGLDSVMGMFSMMFATIMDFTDWTQKRLNETDIRPTLRDAIYQLKDLFLSTKFFYANKEARLKMTHEILDKLTPEDKKQFDDLTKEIQERAENNGLKLSMNGDISISQMQNGKFEGEVTGEPEIVPENNETDEANDSDDD</sequence>
<dbReference type="PANTHER" id="PTHR11388:SF150">
    <property type="entry name" value="SOLUTE CARRIER ORGANIC ANION TRANSPORTER FAMILY MEMBER"/>
    <property type="match status" value="1"/>
</dbReference>
<dbReference type="Gene3D" id="1.20.1250.20">
    <property type="entry name" value="MFS general substrate transporter like domains"/>
    <property type="match status" value="1"/>
</dbReference>
<dbReference type="InterPro" id="IPR043504">
    <property type="entry name" value="Peptidase_S1_PA_chymotrypsin"/>
</dbReference>
<dbReference type="OrthoDB" id="5062115at2759"/>
<evidence type="ECO:0000256" key="3">
    <source>
        <dbReference type="SAM" id="Phobius"/>
    </source>
</evidence>
<feature type="transmembrane region" description="Helical" evidence="3">
    <location>
        <begin position="876"/>
        <end position="894"/>
    </location>
</feature>
<dbReference type="STRING" id="2018661.A0A2A2JJQ1"/>
<feature type="transmembrane region" description="Helical" evidence="3">
    <location>
        <begin position="336"/>
        <end position="358"/>
    </location>
</feature>
<name>A0A2A2JJQ1_9BILA</name>
<dbReference type="PANTHER" id="PTHR11388">
    <property type="entry name" value="ORGANIC ANION TRANSPORTER"/>
    <property type="match status" value="1"/>
</dbReference>
<reference evidence="4 5" key="1">
    <citation type="journal article" date="2017" name="Curr. Biol.">
        <title>Genome architecture and evolution of a unichromosomal asexual nematode.</title>
        <authorList>
            <person name="Fradin H."/>
            <person name="Zegar C."/>
            <person name="Gutwein M."/>
            <person name="Lucas J."/>
            <person name="Kovtun M."/>
            <person name="Corcoran D."/>
            <person name="Baugh L.R."/>
            <person name="Kiontke K."/>
            <person name="Gunsalus K."/>
            <person name="Fitch D.H."/>
            <person name="Piano F."/>
        </authorList>
    </citation>
    <scope>NUCLEOTIDE SEQUENCE [LARGE SCALE GENOMIC DNA]</scope>
    <source>
        <strain evidence="4">PF1309</strain>
    </source>
</reference>
<dbReference type="Gene3D" id="2.40.10.10">
    <property type="entry name" value="Trypsin-like serine proteases"/>
    <property type="match status" value="1"/>
</dbReference>
<organism evidence="4 5">
    <name type="scientific">Diploscapter pachys</name>
    <dbReference type="NCBI Taxonomy" id="2018661"/>
    <lineage>
        <taxon>Eukaryota</taxon>
        <taxon>Metazoa</taxon>
        <taxon>Ecdysozoa</taxon>
        <taxon>Nematoda</taxon>
        <taxon>Chromadorea</taxon>
        <taxon>Rhabditida</taxon>
        <taxon>Rhabditina</taxon>
        <taxon>Rhabditomorpha</taxon>
        <taxon>Rhabditoidea</taxon>
        <taxon>Rhabditidae</taxon>
        <taxon>Diploscapter</taxon>
    </lineage>
</organism>
<gene>
    <name evidence="4" type="ORF">WR25_22816</name>
</gene>
<feature type="transmembrane region" description="Helical" evidence="3">
    <location>
        <begin position="307"/>
        <end position="329"/>
    </location>
</feature>
<dbReference type="InterPro" id="IPR009003">
    <property type="entry name" value="Peptidase_S1_PA"/>
</dbReference>
<feature type="transmembrane region" description="Helical" evidence="3">
    <location>
        <begin position="52"/>
        <end position="72"/>
    </location>
</feature>
<dbReference type="CDD" id="cd17336">
    <property type="entry name" value="MFS_SLCO_OATP"/>
    <property type="match status" value="1"/>
</dbReference>
<feature type="transmembrane region" description="Helical" evidence="3">
    <location>
        <begin position="502"/>
        <end position="525"/>
    </location>
</feature>
<protein>
    <submittedName>
        <fullName evidence="4">Uncharacterized protein</fullName>
    </submittedName>
</protein>
<dbReference type="InterPro" id="IPR004156">
    <property type="entry name" value="OATP"/>
</dbReference>
<dbReference type="InterPro" id="IPR036259">
    <property type="entry name" value="MFS_trans_sf"/>
</dbReference>
<proteinExistence type="predicted"/>
<dbReference type="SUPFAM" id="SSF103473">
    <property type="entry name" value="MFS general substrate transporter"/>
    <property type="match status" value="1"/>
</dbReference>
<evidence type="ECO:0000313" key="5">
    <source>
        <dbReference type="Proteomes" id="UP000218231"/>
    </source>
</evidence>
<feature type="transmembrane region" description="Helical" evidence="3">
    <location>
        <begin position="646"/>
        <end position="666"/>
    </location>
</feature>
<dbReference type="AlphaFoldDB" id="A0A2A2JJQ1"/>
<dbReference type="GO" id="GO:0043252">
    <property type="term" value="P:sodium-independent organic anion transport"/>
    <property type="evidence" value="ECO:0007669"/>
    <property type="project" value="TreeGrafter"/>
</dbReference>
<dbReference type="SUPFAM" id="SSF50494">
    <property type="entry name" value="Trypsin-like serine proteases"/>
    <property type="match status" value="1"/>
</dbReference>
<accession>A0A2A2JJQ1</accession>
<feature type="transmembrane region" description="Helical" evidence="3">
    <location>
        <begin position="840"/>
        <end position="864"/>
    </location>
</feature>
<keyword evidence="1" id="KW-1015">Disulfide bond</keyword>
<keyword evidence="3" id="KW-1133">Transmembrane helix</keyword>
<evidence type="ECO:0000256" key="2">
    <source>
        <dbReference type="SAM" id="MobiDB-lite"/>
    </source>
</evidence>
<feature type="transmembrane region" description="Helical" evidence="3">
    <location>
        <begin position="716"/>
        <end position="737"/>
    </location>
</feature>
<feature type="transmembrane region" description="Helical" evidence="3">
    <location>
        <begin position="84"/>
        <end position="102"/>
    </location>
</feature>
<dbReference type="NCBIfam" id="TIGR00805">
    <property type="entry name" value="oat"/>
    <property type="match status" value="1"/>
</dbReference>
<feature type="transmembrane region" description="Helical" evidence="3">
    <location>
        <begin position="686"/>
        <end position="704"/>
    </location>
</feature>
<dbReference type="Proteomes" id="UP000218231">
    <property type="component" value="Unassembled WGS sequence"/>
</dbReference>
<keyword evidence="3" id="KW-0472">Membrane</keyword>